<dbReference type="EMBL" id="JH816338">
    <property type="protein sequence ID" value="EKC42428.1"/>
    <property type="molecule type" value="Genomic_DNA"/>
</dbReference>
<evidence type="ECO:0000256" key="1">
    <source>
        <dbReference type="SAM" id="MobiDB-lite"/>
    </source>
</evidence>
<dbReference type="InterPro" id="IPR031981">
    <property type="entry name" value="MIEAP_C"/>
</dbReference>
<dbReference type="Pfam" id="PF16026">
    <property type="entry name" value="MIEAP"/>
    <property type="match status" value="1"/>
</dbReference>
<gene>
    <name evidence="3" type="ORF">CGI_10016341</name>
</gene>
<protein>
    <recommendedName>
        <fullName evidence="2">Mitochondria-eating protein C-terminal domain-containing protein</fullName>
    </recommendedName>
</protein>
<feature type="domain" description="Mitochondria-eating protein C-terminal" evidence="2">
    <location>
        <begin position="245"/>
        <end position="460"/>
    </location>
</feature>
<evidence type="ECO:0000313" key="3">
    <source>
        <dbReference type="EMBL" id="EKC42428.1"/>
    </source>
</evidence>
<dbReference type="HOGENOM" id="CLU_592192_0_0_1"/>
<evidence type="ECO:0000259" key="2">
    <source>
        <dbReference type="Pfam" id="PF16026"/>
    </source>
</evidence>
<organism evidence="3">
    <name type="scientific">Magallana gigas</name>
    <name type="common">Pacific oyster</name>
    <name type="synonym">Crassostrea gigas</name>
    <dbReference type="NCBI Taxonomy" id="29159"/>
    <lineage>
        <taxon>Eukaryota</taxon>
        <taxon>Metazoa</taxon>
        <taxon>Spiralia</taxon>
        <taxon>Lophotrochozoa</taxon>
        <taxon>Mollusca</taxon>
        <taxon>Bivalvia</taxon>
        <taxon>Autobranchia</taxon>
        <taxon>Pteriomorphia</taxon>
        <taxon>Ostreida</taxon>
        <taxon>Ostreoidea</taxon>
        <taxon>Ostreidae</taxon>
        <taxon>Magallana</taxon>
    </lineage>
</organism>
<proteinExistence type="predicted"/>
<dbReference type="InParanoid" id="K1R9J9"/>
<feature type="compositionally biased region" description="Basic and acidic residues" evidence="1">
    <location>
        <begin position="170"/>
        <end position="187"/>
    </location>
</feature>
<sequence>MEAPKRVPAIVATYSSLHPLKYEQHWRENITDILQGMRRLVSKVDIDVAEAEYLELLRCEHLLKDLYPGKYIALKRSRMENSDPTHPMDYLTGVLYHIIQNAQETPLSYKIPAALNEMVSLKRSQEVLEKHQIEEQDKGRKSKKSPKATPEKDKRKLKKDKQSYSETNPEEEKFKNSDNPRSKSPDKLKDGEWTMVLFDDYLKLKSTIEFQRSKIAELTSRLTHTLNIKPTEETTYITNSDDEGRPTRLAERFAIVYEEEWNDAFDALTMTLRWGEMDAIFHLLRIVRNLIPFQYIYDYCETTAKEQLQMLEKVLYGPLIHPKRQYKDSIDVENLPDGQQLLMSSCAVRCAKDFRKVNAGVSVPELCLDFKDQVVRHIFKWDLDLLPAAVLNFIDKCMEIIWLMCIQEPPMVITWANDGESVNTNYYTFYSRKGEIVKQPVWPAVFLQHGGPLLTRGVVVPV</sequence>
<name>K1R9J9_MAGGI</name>
<reference evidence="3" key="1">
    <citation type="journal article" date="2012" name="Nature">
        <title>The oyster genome reveals stress adaptation and complexity of shell formation.</title>
        <authorList>
            <person name="Zhang G."/>
            <person name="Fang X."/>
            <person name="Guo X."/>
            <person name="Li L."/>
            <person name="Luo R."/>
            <person name="Xu F."/>
            <person name="Yang P."/>
            <person name="Zhang L."/>
            <person name="Wang X."/>
            <person name="Qi H."/>
            <person name="Xiong Z."/>
            <person name="Que H."/>
            <person name="Xie Y."/>
            <person name="Holland P.W."/>
            <person name="Paps J."/>
            <person name="Zhu Y."/>
            <person name="Wu F."/>
            <person name="Chen Y."/>
            <person name="Wang J."/>
            <person name="Peng C."/>
            <person name="Meng J."/>
            <person name="Yang L."/>
            <person name="Liu J."/>
            <person name="Wen B."/>
            <person name="Zhang N."/>
            <person name="Huang Z."/>
            <person name="Zhu Q."/>
            <person name="Feng Y."/>
            <person name="Mount A."/>
            <person name="Hedgecock D."/>
            <person name="Xu Z."/>
            <person name="Liu Y."/>
            <person name="Domazet-Loso T."/>
            <person name="Du Y."/>
            <person name="Sun X."/>
            <person name="Zhang S."/>
            <person name="Liu B."/>
            <person name="Cheng P."/>
            <person name="Jiang X."/>
            <person name="Li J."/>
            <person name="Fan D."/>
            <person name="Wang W."/>
            <person name="Fu W."/>
            <person name="Wang T."/>
            <person name="Wang B."/>
            <person name="Zhang J."/>
            <person name="Peng Z."/>
            <person name="Li Y."/>
            <person name="Li N."/>
            <person name="Wang J."/>
            <person name="Chen M."/>
            <person name="He Y."/>
            <person name="Tan F."/>
            <person name="Song X."/>
            <person name="Zheng Q."/>
            <person name="Huang R."/>
            <person name="Yang H."/>
            <person name="Du X."/>
            <person name="Chen L."/>
            <person name="Yang M."/>
            <person name="Gaffney P.M."/>
            <person name="Wang S."/>
            <person name="Luo L."/>
            <person name="She Z."/>
            <person name="Ming Y."/>
            <person name="Huang W."/>
            <person name="Zhang S."/>
            <person name="Huang B."/>
            <person name="Zhang Y."/>
            <person name="Qu T."/>
            <person name="Ni P."/>
            <person name="Miao G."/>
            <person name="Wang J."/>
            <person name="Wang Q."/>
            <person name="Steinberg C.E."/>
            <person name="Wang H."/>
            <person name="Li N."/>
            <person name="Qian L."/>
            <person name="Zhang G."/>
            <person name="Li Y."/>
            <person name="Yang H."/>
            <person name="Liu X."/>
            <person name="Wang J."/>
            <person name="Yin Y."/>
            <person name="Wang J."/>
        </authorList>
    </citation>
    <scope>NUCLEOTIDE SEQUENCE [LARGE SCALE GENOMIC DNA]</scope>
    <source>
        <strain evidence="3">05x7-T-G4-1.051#20</strain>
    </source>
</reference>
<dbReference type="AlphaFoldDB" id="K1R9J9"/>
<accession>K1R9J9</accession>
<feature type="region of interest" description="Disordered" evidence="1">
    <location>
        <begin position="131"/>
        <end position="187"/>
    </location>
</feature>